<evidence type="ECO:0000256" key="2">
    <source>
        <dbReference type="ARBA" id="ARBA00023052"/>
    </source>
</evidence>
<gene>
    <name evidence="7" type="ORF">N44_01191</name>
</gene>
<dbReference type="EMBL" id="BBPA01000023">
    <property type="protein sequence ID" value="GAL92633.1"/>
    <property type="molecule type" value="Genomic_DNA"/>
</dbReference>
<dbReference type="InterPro" id="IPR029061">
    <property type="entry name" value="THDP-binding"/>
</dbReference>
<dbReference type="PANTHER" id="PTHR18968:SF142">
    <property type="entry name" value="ACETOLACTATE SYNTHASE"/>
    <property type="match status" value="1"/>
</dbReference>
<dbReference type="GO" id="GO:0005948">
    <property type="term" value="C:acetolactate synthase complex"/>
    <property type="evidence" value="ECO:0007669"/>
    <property type="project" value="TreeGrafter"/>
</dbReference>
<feature type="domain" description="Thiamine pyrophosphate enzyme TPP-binding" evidence="5">
    <location>
        <begin position="401"/>
        <end position="550"/>
    </location>
</feature>
<dbReference type="GO" id="GO:0003984">
    <property type="term" value="F:acetolactate synthase activity"/>
    <property type="evidence" value="ECO:0007669"/>
    <property type="project" value="TreeGrafter"/>
</dbReference>
<evidence type="ECO:0000256" key="1">
    <source>
        <dbReference type="ARBA" id="ARBA00007812"/>
    </source>
</evidence>
<feature type="domain" description="Thiamine pyrophosphate enzyme N-terminal TPP-binding" evidence="6">
    <location>
        <begin position="1"/>
        <end position="106"/>
    </location>
</feature>
<organism evidence="7 8">
    <name type="scientific">Microcystis aeruginosa NIES-44</name>
    <dbReference type="NCBI Taxonomy" id="449439"/>
    <lineage>
        <taxon>Bacteria</taxon>
        <taxon>Bacillati</taxon>
        <taxon>Cyanobacteriota</taxon>
        <taxon>Cyanophyceae</taxon>
        <taxon>Oscillatoriophycideae</taxon>
        <taxon>Chroococcales</taxon>
        <taxon>Microcystaceae</taxon>
        <taxon>Microcystis</taxon>
    </lineage>
</organism>
<dbReference type="Pfam" id="PF02775">
    <property type="entry name" value="TPP_enzyme_C"/>
    <property type="match status" value="1"/>
</dbReference>
<sequence length="600" mass="66691">MRVADYIAQTLVKHGIHDVFLLTGGGAMHLNDAFGRCPGLSYTCCHHEQACAMAAESYYRLTNRLAALNVTTGPGGTNAITGVYGAWTDSIGMIVISGQVKWETVVRSTDLPLRQLGDQEIDIVKLVEPITKYAVMVTEPQSIRYHLERALHLAQSGRPGPCWLDIPMNVQGAKIDPTSLPGYDPKEDAIKYTTPDLAATCEQVINRLKTAERPVIYAGSGIRLGRAYEDFLRLVNTWKIPVVTAWNAHDLIWNDHPYYIGRPGTIGDRPGNFAVQNADFLLVLGCRLNIRQVSYNWENFAREAYKIIVDIDESELKKPTLRPDLPVHADVADFLAHLLQHQVEPTQHHQQWLDWCLIRKEKYPTVLPEYWLTQGAVNPYCFAQALFKELPPGEIVVTGDGTACVTTFQAASIKEGQRLYTNSGCASMGYDLPAAIGACIASGKRRVICIAGDGSIQLNLQELQTLVGYQLPIKIFVLNNQGYHSIRQTQQNFFADNIVGCGPESGVTFPSFEKLAAAYGIPYRLCREHATMKQAIQETIEGEGSQICEVFLDLNQPFAPKLSSRRLDDGRMVSSPLEDLSPFLDRDEFMSNMIVAPMTE</sequence>
<dbReference type="Pfam" id="PF02776">
    <property type="entry name" value="TPP_enzyme_N"/>
    <property type="match status" value="1"/>
</dbReference>
<dbReference type="CDD" id="cd07035">
    <property type="entry name" value="TPP_PYR_POX_like"/>
    <property type="match status" value="1"/>
</dbReference>
<name>A0A0A1VT42_MICAE</name>
<dbReference type="AlphaFoldDB" id="A0A0A1VT42"/>
<dbReference type="InterPro" id="IPR045229">
    <property type="entry name" value="TPP_enz"/>
</dbReference>
<feature type="domain" description="Thiamine pyrophosphate enzyme central" evidence="4">
    <location>
        <begin position="202"/>
        <end position="338"/>
    </location>
</feature>
<comment type="caution">
    <text evidence="7">The sequence shown here is derived from an EMBL/GenBank/DDBJ whole genome shotgun (WGS) entry which is preliminary data.</text>
</comment>
<dbReference type="FunFam" id="3.40.50.970:FF:000007">
    <property type="entry name" value="Acetolactate synthase"/>
    <property type="match status" value="1"/>
</dbReference>
<comment type="similarity">
    <text evidence="1 3">Belongs to the TPP enzyme family.</text>
</comment>
<evidence type="ECO:0000259" key="5">
    <source>
        <dbReference type="Pfam" id="PF02775"/>
    </source>
</evidence>
<dbReference type="InterPro" id="IPR012001">
    <property type="entry name" value="Thiamin_PyroP_enz_TPP-bd_dom"/>
</dbReference>
<dbReference type="GO" id="GO:0000287">
    <property type="term" value="F:magnesium ion binding"/>
    <property type="evidence" value="ECO:0007669"/>
    <property type="project" value="InterPro"/>
</dbReference>
<dbReference type="PANTHER" id="PTHR18968">
    <property type="entry name" value="THIAMINE PYROPHOSPHATE ENZYMES"/>
    <property type="match status" value="1"/>
</dbReference>
<dbReference type="GO" id="GO:0030976">
    <property type="term" value="F:thiamine pyrophosphate binding"/>
    <property type="evidence" value="ECO:0007669"/>
    <property type="project" value="InterPro"/>
</dbReference>
<dbReference type="SUPFAM" id="SSF52518">
    <property type="entry name" value="Thiamin diphosphate-binding fold (THDP-binding)"/>
    <property type="match status" value="2"/>
</dbReference>
<dbReference type="GO" id="GO:0009097">
    <property type="term" value="P:isoleucine biosynthetic process"/>
    <property type="evidence" value="ECO:0007669"/>
    <property type="project" value="TreeGrafter"/>
</dbReference>
<dbReference type="RefSeq" id="WP_045358451.1">
    <property type="nucleotide sequence ID" value="NZ_BBPA01000023.1"/>
</dbReference>
<dbReference type="Pfam" id="PF00205">
    <property type="entry name" value="TPP_enzyme_M"/>
    <property type="match status" value="1"/>
</dbReference>
<dbReference type="GO" id="GO:0009099">
    <property type="term" value="P:L-valine biosynthetic process"/>
    <property type="evidence" value="ECO:0007669"/>
    <property type="project" value="TreeGrafter"/>
</dbReference>
<dbReference type="Gene3D" id="3.40.50.970">
    <property type="match status" value="2"/>
</dbReference>
<dbReference type="Gene3D" id="3.40.50.1220">
    <property type="entry name" value="TPP-binding domain"/>
    <property type="match status" value="1"/>
</dbReference>
<evidence type="ECO:0000259" key="4">
    <source>
        <dbReference type="Pfam" id="PF00205"/>
    </source>
</evidence>
<dbReference type="InterPro" id="IPR012000">
    <property type="entry name" value="Thiamin_PyroP_enz_cen_dom"/>
</dbReference>
<protein>
    <submittedName>
        <fullName evidence="7">TPP-requiring enzyme co-localized with putative O-antigen rfb gene cluster</fullName>
    </submittedName>
</protein>
<dbReference type="SUPFAM" id="SSF52467">
    <property type="entry name" value="DHS-like NAD/FAD-binding domain"/>
    <property type="match status" value="1"/>
</dbReference>
<dbReference type="GO" id="GO:0050660">
    <property type="term" value="F:flavin adenine dinucleotide binding"/>
    <property type="evidence" value="ECO:0007669"/>
    <property type="project" value="TreeGrafter"/>
</dbReference>
<proteinExistence type="inferred from homology"/>
<evidence type="ECO:0000313" key="8">
    <source>
        <dbReference type="Proteomes" id="UP000030321"/>
    </source>
</evidence>
<evidence type="ECO:0000256" key="3">
    <source>
        <dbReference type="RuleBase" id="RU362132"/>
    </source>
</evidence>
<dbReference type="Proteomes" id="UP000030321">
    <property type="component" value="Unassembled WGS sequence"/>
</dbReference>
<keyword evidence="2 3" id="KW-0786">Thiamine pyrophosphate</keyword>
<dbReference type="CDD" id="cd00568">
    <property type="entry name" value="TPP_enzymes"/>
    <property type="match status" value="1"/>
</dbReference>
<reference evidence="8" key="1">
    <citation type="journal article" date="2015" name="Genome">
        <title>Whole Genome Sequence of the Non-Microcystin-Producing Microcystis aeruginosa Strain NIES-44.</title>
        <authorList>
            <person name="Okano K."/>
            <person name="Miyata N."/>
            <person name="Ozaki Y."/>
        </authorList>
    </citation>
    <scope>NUCLEOTIDE SEQUENCE [LARGE SCALE GENOMIC DNA]</scope>
    <source>
        <strain evidence="8">NIES-44</strain>
    </source>
</reference>
<evidence type="ECO:0000313" key="7">
    <source>
        <dbReference type="EMBL" id="GAL92633.1"/>
    </source>
</evidence>
<evidence type="ECO:0000259" key="6">
    <source>
        <dbReference type="Pfam" id="PF02776"/>
    </source>
</evidence>
<accession>A0A0A1VT42</accession>
<dbReference type="InterPro" id="IPR011766">
    <property type="entry name" value="TPP_enzyme_TPP-bd"/>
</dbReference>
<dbReference type="InterPro" id="IPR029035">
    <property type="entry name" value="DHS-like_NAD/FAD-binding_dom"/>
</dbReference>